<reference evidence="3 4" key="1">
    <citation type="submission" date="2018-12" db="EMBL/GenBank/DDBJ databases">
        <authorList>
            <person name="Sun L."/>
            <person name="Chen Z."/>
        </authorList>
    </citation>
    <scope>NUCLEOTIDE SEQUENCE [LARGE SCALE GENOMIC DNA]</scope>
    <source>
        <strain evidence="3 4">LMG 29736</strain>
    </source>
</reference>
<dbReference type="EMBL" id="BORJ01000008">
    <property type="protein sequence ID" value="GIN97164.1"/>
    <property type="molecule type" value="Genomic_DNA"/>
</dbReference>
<feature type="transmembrane region" description="Helical" evidence="1">
    <location>
        <begin position="22"/>
        <end position="43"/>
    </location>
</feature>
<feature type="transmembrane region" description="Helical" evidence="1">
    <location>
        <begin position="184"/>
        <end position="206"/>
    </location>
</feature>
<evidence type="ECO:0000256" key="1">
    <source>
        <dbReference type="SAM" id="Phobius"/>
    </source>
</evidence>
<feature type="transmembrane region" description="Helical" evidence="1">
    <location>
        <begin position="273"/>
        <end position="291"/>
    </location>
</feature>
<dbReference type="PANTHER" id="PTHR41983:SF2">
    <property type="entry name" value="SHORT-CHAIN FATTY ACID TRANSPORTER-RELATED"/>
    <property type="match status" value="1"/>
</dbReference>
<keyword evidence="1" id="KW-1133">Transmembrane helix</keyword>
<dbReference type="OrthoDB" id="9342495at2"/>
<comment type="caution">
    <text evidence="3">The sequence shown here is derived from an EMBL/GenBank/DDBJ whole genome shotgun (WGS) entry which is preliminary data.</text>
</comment>
<accession>A0A429XDZ2</accession>
<keyword evidence="1" id="KW-0472">Membrane</keyword>
<evidence type="ECO:0000313" key="2">
    <source>
        <dbReference type="EMBL" id="GIN97164.1"/>
    </source>
</evidence>
<dbReference type="RefSeq" id="WP_120115810.1">
    <property type="nucleotide sequence ID" value="NZ_DAMDJW010000099.1"/>
</dbReference>
<feature type="transmembrane region" description="Helical" evidence="1">
    <location>
        <begin position="55"/>
        <end position="77"/>
    </location>
</feature>
<dbReference type="AlphaFoldDB" id="A0A429XDZ2"/>
<evidence type="ECO:0000313" key="5">
    <source>
        <dbReference type="Proteomes" id="UP000680670"/>
    </source>
</evidence>
<protein>
    <submittedName>
        <fullName evidence="3">Short-chain fatty acid transporter</fullName>
    </submittedName>
    <submittedName>
        <fullName evidence="2">Short-chain fatty acids transporter</fullName>
    </submittedName>
</protein>
<keyword evidence="1" id="KW-0812">Transmembrane</keyword>
<evidence type="ECO:0000313" key="3">
    <source>
        <dbReference type="EMBL" id="RST61675.1"/>
    </source>
</evidence>
<gene>
    <name evidence="3" type="ORF">D5F11_002010</name>
    <name evidence="2" type="ORF">J6TS1_30340</name>
</gene>
<proteinExistence type="predicted"/>
<feature type="transmembrane region" description="Helical" evidence="1">
    <location>
        <begin position="97"/>
        <end position="126"/>
    </location>
</feature>
<dbReference type="GO" id="GO:0005886">
    <property type="term" value="C:plasma membrane"/>
    <property type="evidence" value="ECO:0007669"/>
    <property type="project" value="TreeGrafter"/>
</dbReference>
<dbReference type="Pfam" id="PF02667">
    <property type="entry name" value="SCFA_trans"/>
    <property type="match status" value="1"/>
</dbReference>
<name>A0A429XDZ2_SIMTE</name>
<reference evidence="2 5" key="2">
    <citation type="submission" date="2021-03" db="EMBL/GenBank/DDBJ databases">
        <title>Antimicrobial resistance genes in bacteria isolated from Japanese honey, and their potential for conferring macrolide and lincosamide resistance in the American foulbrood pathogen Paenibacillus larvae.</title>
        <authorList>
            <person name="Okamoto M."/>
            <person name="Kumagai M."/>
            <person name="Kanamori H."/>
            <person name="Takamatsu D."/>
        </authorList>
    </citation>
    <scope>NUCLEOTIDE SEQUENCE [LARGE SCALE GENOMIC DNA]</scope>
    <source>
        <strain evidence="2 5">J6TS1</strain>
    </source>
</reference>
<feature type="transmembrane region" description="Helical" evidence="1">
    <location>
        <begin position="344"/>
        <end position="361"/>
    </location>
</feature>
<dbReference type="Proteomes" id="UP000680670">
    <property type="component" value="Unassembled WGS sequence"/>
</dbReference>
<keyword evidence="5" id="KW-1185">Reference proteome</keyword>
<dbReference type="EMBL" id="QYTW02000001">
    <property type="protein sequence ID" value="RST61675.1"/>
    <property type="molecule type" value="Genomic_DNA"/>
</dbReference>
<feature type="transmembrane region" description="Helical" evidence="1">
    <location>
        <begin position="422"/>
        <end position="443"/>
    </location>
</feature>
<feature type="transmembrane region" description="Helical" evidence="1">
    <location>
        <begin position="138"/>
        <end position="164"/>
    </location>
</feature>
<organism evidence="3 4">
    <name type="scientific">Siminovitchia terrae</name>
    <name type="common">Bacillus terrae</name>
    <dbReference type="NCBI Taxonomy" id="1914933"/>
    <lineage>
        <taxon>Bacteria</taxon>
        <taxon>Bacillati</taxon>
        <taxon>Bacillota</taxon>
        <taxon>Bacilli</taxon>
        <taxon>Bacillales</taxon>
        <taxon>Bacillaceae</taxon>
        <taxon>Siminovitchia</taxon>
    </lineage>
</organism>
<feature type="transmembrane region" description="Helical" evidence="1">
    <location>
        <begin position="303"/>
        <end position="324"/>
    </location>
</feature>
<sequence>MTILKSLTNFFDRMVRRFLPDAFLFAIILTLVVLLMGILFTDSTPVQMVEYWGSGFWDLLAFAMQMSMIVVTGYVLANTPIVKKGLVRISTLANTPGQAIMLVTFIAAIASLINYGFGLVVGALLAIQVAKRVNSLDYRLLVASAYSGFLVWHGGLSGSIPLLIATPDHFLEKTMGTIPITETLFSGFNLFIVAILVITLPLLNWMMLKSRGHLEMTPAKNWETDSFEDKEIDSVENLTPSDRLENSQIISLLISLLGLAFIVYYFINNDFGLNINIVNFIMLFLGILLHRTPRRFLASVNNAVKNVGGIIVQFPFYAGIMGMMVSSGLSESMSLWFVSISTEFTYPLFTFISAGIVNFFVPSGGGQWAVQGPIMIPAGIEIGVESAKTAMAVAWGDAWTNMIQPFWALPLLAIAGLKVRDIMGFCVIILLYSFFPIAIGLLFF</sequence>
<dbReference type="PANTHER" id="PTHR41983">
    <property type="entry name" value="SHORT-CHAIN FATTY ACID TRANSPORTER-RELATED"/>
    <property type="match status" value="1"/>
</dbReference>
<dbReference type="InterPro" id="IPR006160">
    <property type="entry name" value="SCFA_transpt_AtoE"/>
</dbReference>
<evidence type="ECO:0000313" key="4">
    <source>
        <dbReference type="Proteomes" id="UP000287296"/>
    </source>
</evidence>
<feature type="transmembrane region" description="Helical" evidence="1">
    <location>
        <begin position="249"/>
        <end position="267"/>
    </location>
</feature>
<dbReference type="Proteomes" id="UP000287296">
    <property type="component" value="Unassembled WGS sequence"/>
</dbReference>